<gene>
    <name evidence="1" type="ORF">CBG27743</name>
    <name evidence="1" type="ORF">CBG_27743</name>
</gene>
<reference evidence="1 2" key="1">
    <citation type="journal article" date="2003" name="PLoS Biol.">
        <title>The genome sequence of Caenorhabditis briggsae: a platform for comparative genomics.</title>
        <authorList>
            <person name="Stein L.D."/>
            <person name="Bao Z."/>
            <person name="Blasiar D."/>
            <person name="Blumenthal T."/>
            <person name="Brent M.R."/>
            <person name="Chen N."/>
            <person name="Chinwalla A."/>
            <person name="Clarke L."/>
            <person name="Clee C."/>
            <person name="Coghlan A."/>
            <person name="Coulson A."/>
            <person name="D'Eustachio P."/>
            <person name="Fitch D.H."/>
            <person name="Fulton L.A."/>
            <person name="Fulton R.E."/>
            <person name="Griffiths-Jones S."/>
            <person name="Harris T.W."/>
            <person name="Hillier L.W."/>
            <person name="Kamath R."/>
            <person name="Kuwabara P.E."/>
            <person name="Mardis E.R."/>
            <person name="Marra M.A."/>
            <person name="Miner T.L."/>
            <person name="Minx P."/>
            <person name="Mullikin J.C."/>
            <person name="Plumb R.W."/>
            <person name="Rogers J."/>
            <person name="Schein J.E."/>
            <person name="Sohrmann M."/>
            <person name="Spieth J."/>
            <person name="Stajich J.E."/>
            <person name="Wei C."/>
            <person name="Willey D."/>
            <person name="Wilson R.K."/>
            <person name="Durbin R."/>
            <person name="Waterston R.H."/>
        </authorList>
    </citation>
    <scope>NUCLEOTIDE SEQUENCE [LARGE SCALE GENOMIC DNA]</scope>
    <source>
        <strain evidence="1 2">AF16</strain>
    </source>
</reference>
<reference evidence="1 2" key="2">
    <citation type="journal article" date="2011" name="PLoS Genet.">
        <title>Caenorhabditis briggsae recombinant inbred line genotypes reveal inter-strain incompatibility and the evolution of recombination.</title>
        <authorList>
            <person name="Ross J.A."/>
            <person name="Koboldt D.C."/>
            <person name="Staisch J.E."/>
            <person name="Chamberlin H.M."/>
            <person name="Gupta B.P."/>
            <person name="Miller R.D."/>
            <person name="Baird S.E."/>
            <person name="Haag E.S."/>
        </authorList>
    </citation>
    <scope>NUCLEOTIDE SEQUENCE [LARGE SCALE GENOMIC DNA]</scope>
    <source>
        <strain evidence="1 2">AF16</strain>
    </source>
</reference>
<dbReference type="RefSeq" id="XP_045099582.1">
    <property type="nucleotide sequence ID" value="XM_045239744.1"/>
</dbReference>
<dbReference type="AlphaFoldDB" id="B6IJ41"/>
<protein>
    <submittedName>
        <fullName evidence="1">Protein CBG27743</fullName>
    </submittedName>
</protein>
<dbReference type="Proteomes" id="UP000008549">
    <property type="component" value="Unassembled WGS sequence"/>
</dbReference>
<dbReference type="GeneID" id="68919192"/>
<keyword evidence="2" id="KW-1185">Reference proteome</keyword>
<dbReference type="InParanoid" id="B6IJ41"/>
<name>B6IJ41_CAEBR</name>
<accession>B6IJ41</accession>
<dbReference type="KEGG" id="cbr:CBG_27743"/>
<proteinExistence type="predicted"/>
<sequence>MTMNLLMMSKKHNRMLDK</sequence>
<evidence type="ECO:0000313" key="2">
    <source>
        <dbReference type="Proteomes" id="UP000008549"/>
    </source>
</evidence>
<dbReference type="EMBL" id="HE600983">
    <property type="protein sequence ID" value="CAS00021.1"/>
    <property type="molecule type" value="Genomic_DNA"/>
</dbReference>
<evidence type="ECO:0000313" key="1">
    <source>
        <dbReference type="EMBL" id="CAS00021.1"/>
    </source>
</evidence>
<organism evidence="1 2">
    <name type="scientific">Caenorhabditis briggsae</name>
    <dbReference type="NCBI Taxonomy" id="6238"/>
    <lineage>
        <taxon>Eukaryota</taxon>
        <taxon>Metazoa</taxon>
        <taxon>Ecdysozoa</taxon>
        <taxon>Nematoda</taxon>
        <taxon>Chromadorea</taxon>
        <taxon>Rhabditida</taxon>
        <taxon>Rhabditina</taxon>
        <taxon>Rhabditomorpha</taxon>
        <taxon>Rhabditoidea</taxon>
        <taxon>Rhabditidae</taxon>
        <taxon>Peloderinae</taxon>
        <taxon>Caenorhabditis</taxon>
    </lineage>
</organism>
<dbReference type="CTD" id="68919192"/>